<dbReference type="Gene3D" id="1.50.10.20">
    <property type="match status" value="2"/>
</dbReference>
<dbReference type="GO" id="GO:0005953">
    <property type="term" value="C:CAAX-protein geranylgeranyltransferase complex"/>
    <property type="evidence" value="ECO:0007669"/>
    <property type="project" value="TreeGrafter"/>
</dbReference>
<evidence type="ECO:0000313" key="11">
    <source>
        <dbReference type="WBParaSite" id="ALUE_0001799001-mRNA-1"/>
    </source>
</evidence>
<dbReference type="WBParaSite" id="ALUE_0001799001-mRNA-1">
    <property type="protein sequence ID" value="ALUE_0001799001-mRNA-1"/>
    <property type="gene ID" value="ALUE_0001799001"/>
</dbReference>
<sequence>MSKGFLSEKHINYLRRNLICFPAEYTSLDSNRATLLFFTISALDILGVIEEELDEETRKKIIDWIYRLQLTSKSGKFYTFEKFSLKRNLAHCQLFLIRILRNWSKEMAFCTPPKPNCGFLEHGCALYGGIQIRKDAGRRNKATDFYIPQFNLAAYWQRPFLVPHSIGFPSVLVRPSNWSSSEIPHRPPGHWNFDTPKTMLKNRNLLTGLMDECAGGGVVRLWSVNELSDRKRLMEFRVAKKEYEDGLASWEVIGGDEQERGEAREGLDPHASRSKTDEMIVQRKSGRHREGATPSICEGNQRLSSSSSRPLSDQLLSASVMESNGRSGFRTPSFGQPGPVRCVDLPSGALQLHAWRSAGSGAYLLIRTENSLCLWDINGENMNKLYASRVRYASPMPYMDEEVLIMDQEGLIWFGGVNDAPGRLTRVKCVGDVQLICPSDHPRIIYVADAGSVWMIDLRDGTSHGTYFNHLYALFLDLIEFCLVDERMPQVRYIEQAHSIADGGDYILSAPRFSDSERNGYVYPFYIVRNITLADVQQVSFYEHAQQRQWSSLCHIKRLAEPSDITIFLEEQRKYGLRISRGQRRRFFGDGPTRAIHVQEGLRRGYDGREKHILFRMVSDGSIWYEETSIEDDRKDEENALNNSIAKVRQMVQNSETARGPVWEDDVDSALLRQPESLTRCWNIEGPMRSIGTDQELFKIITNFRGPVWEDDVDSALLRQPESLTRCWNIEGPMRSIGTDQEVIGGVGEEIDDPMKTTSSSDYPNSKPQMQFDDADHIISDIVLKCWNKYSCPKDACGFRGSFCSAARAPSSNYSEDVDSALKDSTKLMPEWCQYDRANISQTYVALCSLLILGDDLKGVDKEAILFGVSSCQLEDGSFRAQLDTENDMRFVYCAVAICYILNDFSAINMERMLDFIKRSINYDGGIGGSTFCAIASLAMSGHLWDESVLTYRQIERLERWALFKQTEGFHGRTNKPDDTCYGFWIGATLKMLDAYSLINREALRRFLLSAQDDVVGGFGKYPDSNPDALHTYFSIGALSLLHQPSLRVMFPPLNITARAHERLARLKHQGGRH</sequence>
<keyword evidence="4" id="KW-0808">Transferase</keyword>
<feature type="region of interest" description="Disordered" evidence="8">
    <location>
        <begin position="255"/>
        <end position="310"/>
    </location>
</feature>
<protein>
    <submittedName>
        <fullName evidence="11">Geranylgeranyl transferase type-1 subunit beta</fullName>
    </submittedName>
</protein>
<dbReference type="InterPro" id="IPR001330">
    <property type="entry name" value="Prenyltrans"/>
</dbReference>
<keyword evidence="5" id="KW-0479">Metal-binding</keyword>
<keyword evidence="3" id="KW-0637">Prenyltransferase</keyword>
<evidence type="ECO:0000256" key="8">
    <source>
        <dbReference type="SAM" id="MobiDB-lite"/>
    </source>
</evidence>
<feature type="domain" description="Prenyltransferase alpha-alpha toroid" evidence="9">
    <location>
        <begin position="780"/>
        <end position="1056"/>
    </location>
</feature>
<evidence type="ECO:0000256" key="1">
    <source>
        <dbReference type="ARBA" id="ARBA00001947"/>
    </source>
</evidence>
<proteinExistence type="inferred from homology"/>
<feature type="compositionally biased region" description="Basic and acidic residues" evidence="8">
    <location>
        <begin position="257"/>
        <end position="281"/>
    </location>
</feature>
<evidence type="ECO:0000256" key="6">
    <source>
        <dbReference type="ARBA" id="ARBA00022737"/>
    </source>
</evidence>
<comment type="cofactor">
    <cofactor evidence="1">
        <name>Zn(2+)</name>
        <dbReference type="ChEBI" id="CHEBI:29105"/>
    </cofactor>
</comment>
<keyword evidence="10" id="KW-1185">Reference proteome</keyword>
<dbReference type="InterPro" id="IPR008930">
    <property type="entry name" value="Terpenoid_cyclase/PrenylTrfase"/>
</dbReference>
<dbReference type="InterPro" id="IPR045089">
    <property type="entry name" value="PGGT1B-like"/>
</dbReference>
<keyword evidence="6" id="KW-0677">Repeat</keyword>
<organism evidence="10 11">
    <name type="scientific">Ascaris lumbricoides</name>
    <name type="common">Giant roundworm</name>
    <dbReference type="NCBI Taxonomy" id="6252"/>
    <lineage>
        <taxon>Eukaryota</taxon>
        <taxon>Metazoa</taxon>
        <taxon>Ecdysozoa</taxon>
        <taxon>Nematoda</taxon>
        <taxon>Chromadorea</taxon>
        <taxon>Rhabditida</taxon>
        <taxon>Spirurina</taxon>
        <taxon>Ascaridomorpha</taxon>
        <taxon>Ascaridoidea</taxon>
        <taxon>Ascarididae</taxon>
        <taxon>Ascaris</taxon>
    </lineage>
</organism>
<evidence type="ECO:0000256" key="5">
    <source>
        <dbReference type="ARBA" id="ARBA00022723"/>
    </source>
</evidence>
<reference evidence="11" key="1">
    <citation type="submission" date="2023-03" db="UniProtKB">
        <authorList>
            <consortium name="WormBaseParasite"/>
        </authorList>
    </citation>
    <scope>IDENTIFICATION</scope>
</reference>
<evidence type="ECO:0000256" key="2">
    <source>
        <dbReference type="ARBA" id="ARBA00010497"/>
    </source>
</evidence>
<dbReference type="Pfam" id="PF00432">
    <property type="entry name" value="Prenyltrans"/>
    <property type="match status" value="2"/>
</dbReference>
<evidence type="ECO:0000313" key="10">
    <source>
        <dbReference type="Proteomes" id="UP000036681"/>
    </source>
</evidence>
<dbReference type="GO" id="GO:0004662">
    <property type="term" value="F:CAAX-protein geranylgeranyltransferase activity"/>
    <property type="evidence" value="ECO:0007669"/>
    <property type="project" value="TreeGrafter"/>
</dbReference>
<dbReference type="GO" id="GO:0046872">
    <property type="term" value="F:metal ion binding"/>
    <property type="evidence" value="ECO:0007669"/>
    <property type="project" value="UniProtKB-KW"/>
</dbReference>
<feature type="domain" description="Prenyltransferase alpha-alpha toroid" evidence="9">
    <location>
        <begin position="5"/>
        <end position="81"/>
    </location>
</feature>
<dbReference type="Proteomes" id="UP000036681">
    <property type="component" value="Unplaced"/>
</dbReference>
<dbReference type="SUPFAM" id="SSF48239">
    <property type="entry name" value="Terpenoid cyclases/Protein prenyltransferases"/>
    <property type="match status" value="2"/>
</dbReference>
<evidence type="ECO:0000256" key="7">
    <source>
        <dbReference type="ARBA" id="ARBA00022833"/>
    </source>
</evidence>
<evidence type="ECO:0000256" key="3">
    <source>
        <dbReference type="ARBA" id="ARBA00022602"/>
    </source>
</evidence>
<dbReference type="AlphaFoldDB" id="A0A9J2Q8V2"/>
<evidence type="ECO:0000259" key="9">
    <source>
        <dbReference type="Pfam" id="PF00432"/>
    </source>
</evidence>
<comment type="similarity">
    <text evidence="2">Belongs to the protein prenyltransferase subunit beta family.</text>
</comment>
<keyword evidence="7" id="KW-0862">Zinc</keyword>
<dbReference type="PANTHER" id="PTHR11774">
    <property type="entry name" value="GERANYLGERANYL TRANSFERASE TYPE BETA SUBUNIT"/>
    <property type="match status" value="1"/>
</dbReference>
<dbReference type="PANTHER" id="PTHR11774:SF4">
    <property type="entry name" value="GERANYLGERANYL TRANSFERASE TYPE-1 SUBUNIT BETA"/>
    <property type="match status" value="1"/>
</dbReference>
<accession>A0A9J2Q8V2</accession>
<name>A0A9J2Q8V2_ASCLU</name>
<evidence type="ECO:0000256" key="4">
    <source>
        <dbReference type="ARBA" id="ARBA00022679"/>
    </source>
</evidence>